<keyword evidence="6" id="KW-1185">Reference proteome</keyword>
<dbReference type="Gene3D" id="3.30.428.10">
    <property type="entry name" value="HIT-like"/>
    <property type="match status" value="1"/>
</dbReference>
<proteinExistence type="predicted"/>
<feature type="domain" description="HIT" evidence="4">
    <location>
        <begin position="5"/>
        <end position="114"/>
    </location>
</feature>
<organism evidence="5 6">
    <name type="scientific">Pelotomaculum schinkii</name>
    <dbReference type="NCBI Taxonomy" id="78350"/>
    <lineage>
        <taxon>Bacteria</taxon>
        <taxon>Bacillati</taxon>
        <taxon>Bacillota</taxon>
        <taxon>Clostridia</taxon>
        <taxon>Eubacteriales</taxon>
        <taxon>Desulfotomaculaceae</taxon>
        <taxon>Pelotomaculum</taxon>
    </lineage>
</organism>
<evidence type="ECO:0000313" key="6">
    <source>
        <dbReference type="Proteomes" id="UP000298324"/>
    </source>
</evidence>
<evidence type="ECO:0000256" key="2">
    <source>
        <dbReference type="PIRSR" id="PIRSR601310-3"/>
    </source>
</evidence>
<dbReference type="AlphaFoldDB" id="A0A4Y7REL4"/>
<dbReference type="PANTHER" id="PTHR23089">
    <property type="entry name" value="HISTIDINE TRIAD HIT PROTEIN"/>
    <property type="match status" value="1"/>
</dbReference>
<dbReference type="GO" id="GO:0016787">
    <property type="term" value="F:hydrolase activity"/>
    <property type="evidence" value="ECO:0007669"/>
    <property type="project" value="UniProtKB-KW"/>
</dbReference>
<reference evidence="5 6" key="1">
    <citation type="journal article" date="2018" name="Environ. Microbiol.">
        <title>Novel energy conservation strategies and behaviour of Pelotomaculum schinkii driving syntrophic propionate catabolism.</title>
        <authorList>
            <person name="Hidalgo-Ahumada C.A.P."/>
            <person name="Nobu M.K."/>
            <person name="Narihiro T."/>
            <person name="Tamaki H."/>
            <person name="Liu W.T."/>
            <person name="Kamagata Y."/>
            <person name="Stams A.J.M."/>
            <person name="Imachi H."/>
            <person name="Sousa D.Z."/>
        </authorList>
    </citation>
    <scope>NUCLEOTIDE SEQUENCE [LARGE SCALE GENOMIC DNA]</scope>
    <source>
        <strain evidence="5 6">HH</strain>
    </source>
</reference>
<dbReference type="PROSITE" id="PS51084">
    <property type="entry name" value="HIT_2"/>
    <property type="match status" value="1"/>
</dbReference>
<dbReference type="InterPro" id="IPR001310">
    <property type="entry name" value="Histidine_triad_HIT"/>
</dbReference>
<dbReference type="InterPro" id="IPR011146">
    <property type="entry name" value="HIT-like"/>
</dbReference>
<evidence type="ECO:0000313" key="5">
    <source>
        <dbReference type="EMBL" id="TEB07223.1"/>
    </source>
</evidence>
<dbReference type="SUPFAM" id="SSF54197">
    <property type="entry name" value="HIT-like"/>
    <property type="match status" value="1"/>
</dbReference>
<dbReference type="PRINTS" id="PR00332">
    <property type="entry name" value="HISTRIAD"/>
</dbReference>
<evidence type="ECO:0000256" key="1">
    <source>
        <dbReference type="PIRSR" id="PIRSR601310-1"/>
    </source>
</evidence>
<dbReference type="Proteomes" id="UP000298324">
    <property type="component" value="Unassembled WGS sequence"/>
</dbReference>
<gene>
    <name evidence="5" type="ORF">Psch_00770</name>
</gene>
<dbReference type="Pfam" id="PF01230">
    <property type="entry name" value="HIT"/>
    <property type="match status" value="1"/>
</dbReference>
<feature type="active site" description="Tele-AMP-histidine intermediate" evidence="1">
    <location>
        <position position="100"/>
    </location>
</feature>
<dbReference type="RefSeq" id="WP_134218514.1">
    <property type="nucleotide sequence ID" value="NZ_QFGA01000001.1"/>
</dbReference>
<evidence type="ECO:0000259" key="4">
    <source>
        <dbReference type="PROSITE" id="PS51084"/>
    </source>
</evidence>
<protein>
    <submittedName>
        <fullName evidence="5">HIT-like protein</fullName>
        <ecNumber evidence="5">3.-.-.-</ecNumber>
    </submittedName>
</protein>
<dbReference type="InterPro" id="IPR036265">
    <property type="entry name" value="HIT-like_sf"/>
</dbReference>
<dbReference type="EC" id="3.-.-.-" evidence="5"/>
<dbReference type="CDD" id="cd01276">
    <property type="entry name" value="PKCI_related"/>
    <property type="match status" value="1"/>
</dbReference>
<feature type="short sequence motif" description="Histidine triad motif" evidence="2 3">
    <location>
        <begin position="98"/>
        <end position="102"/>
    </location>
</feature>
<sequence>MQDCLFCKIIKKEIPAEIAYEDEQVLVFKDINPMAPVHLIIIPKKHIPALADMDEKDTFLMGQIQLTAARLAVKMGLAEEGFRLVNNCGRDAQQTVMHIHYHLLAGRPLNWPPG</sequence>
<evidence type="ECO:0000256" key="3">
    <source>
        <dbReference type="PROSITE-ProRule" id="PRU00464"/>
    </source>
</evidence>
<name>A0A4Y7REL4_9FIRM</name>
<accession>A0A4Y7REL4</accession>
<comment type="caution">
    <text evidence="5">The sequence shown here is derived from an EMBL/GenBank/DDBJ whole genome shotgun (WGS) entry which is preliminary data.</text>
</comment>
<keyword evidence="5" id="KW-0378">Hydrolase</keyword>
<dbReference type="EMBL" id="QFGA01000001">
    <property type="protein sequence ID" value="TEB07223.1"/>
    <property type="molecule type" value="Genomic_DNA"/>
</dbReference>